<keyword evidence="2" id="KW-0812">Transmembrane</keyword>
<organism evidence="3 4">
    <name type="scientific">Entamoeba histolytica</name>
    <dbReference type="NCBI Taxonomy" id="5759"/>
    <lineage>
        <taxon>Eukaryota</taxon>
        <taxon>Amoebozoa</taxon>
        <taxon>Evosea</taxon>
        <taxon>Archamoebae</taxon>
        <taxon>Mastigamoebida</taxon>
        <taxon>Entamoebidae</taxon>
        <taxon>Entamoeba</taxon>
    </lineage>
</organism>
<reference evidence="3 4" key="1">
    <citation type="submission" date="2016-05" db="EMBL/GenBank/DDBJ databases">
        <title>First whole genome sequencing of Entamoeba histolytica HM1:IMSS-clone-6.</title>
        <authorList>
            <person name="Mukherjee Avik.K."/>
            <person name="Izumyama S."/>
            <person name="Nakada-Tsukui K."/>
            <person name="Nozaki T."/>
        </authorList>
    </citation>
    <scope>NUCLEOTIDE SEQUENCE [LARGE SCALE GENOMIC DNA]</scope>
    <source>
        <strain evidence="3 4">HM1:IMSS clone 6</strain>
    </source>
</reference>
<feature type="compositionally biased region" description="Acidic residues" evidence="1">
    <location>
        <begin position="1230"/>
        <end position="1249"/>
    </location>
</feature>
<keyword evidence="2" id="KW-1133">Transmembrane helix</keyword>
<dbReference type="VEuPathDB" id="AmoebaDB:EHI5A_010420"/>
<dbReference type="eggNOG" id="ENOG502R6M4">
    <property type="taxonomic scope" value="Eukaryota"/>
</dbReference>
<feature type="transmembrane region" description="Helical" evidence="2">
    <location>
        <begin position="103"/>
        <end position="129"/>
    </location>
</feature>
<dbReference type="VEuPathDB" id="AmoebaDB:KM1_012050"/>
<dbReference type="VEuPathDB" id="AmoebaDB:EHI8A_027310"/>
<proteinExistence type="predicted"/>
<evidence type="ECO:0000313" key="4">
    <source>
        <dbReference type="Proteomes" id="UP000078387"/>
    </source>
</evidence>
<evidence type="ECO:0000313" key="3">
    <source>
        <dbReference type="EMBL" id="GAT93338.1"/>
    </source>
</evidence>
<gene>
    <name evidence="3" type="ORF">CL6EHI_013010</name>
</gene>
<feature type="region of interest" description="Disordered" evidence="1">
    <location>
        <begin position="1211"/>
        <end position="1263"/>
    </location>
</feature>
<accession>A0A175JIP0</accession>
<protein>
    <submittedName>
        <fullName evidence="3">Uncharacterized protein</fullName>
    </submittedName>
</protein>
<dbReference type="VEuPathDB" id="AmoebaDB:EHI7A_030120"/>
<name>A0A175JIP0_ENTHI</name>
<dbReference type="VEuPathDB" id="AmoebaDB:EHI_013010"/>
<dbReference type="Proteomes" id="UP000078387">
    <property type="component" value="Unassembled WGS sequence"/>
</dbReference>
<evidence type="ECO:0000256" key="2">
    <source>
        <dbReference type="SAM" id="Phobius"/>
    </source>
</evidence>
<comment type="caution">
    <text evidence="3">The sequence shown here is derived from an EMBL/GenBank/DDBJ whole genome shotgun (WGS) entry which is preliminary data.</text>
</comment>
<keyword evidence="2" id="KW-0472">Membrane</keyword>
<evidence type="ECO:0000256" key="1">
    <source>
        <dbReference type="SAM" id="MobiDB-lite"/>
    </source>
</evidence>
<dbReference type="EMBL" id="BDEQ01000001">
    <property type="protein sequence ID" value="GAT93338.1"/>
    <property type="molecule type" value="Genomic_DNA"/>
</dbReference>
<sequence length="3302" mass="388650">MEQPSFQTSCLQTMVEKIDKIKEINDPTMIVELRHHFQEFINTLNLATNYVIEWIEYIRNKDSELYDHLYLLLQLYQVFIIPKNQSFVNEDDNQSFDKYKNEVIGLLLLGFIYTVHCFFTIYCFFISIISTKSRQISKELYQVGNGYQGNPIQRLNELENEYTKPIYNSIRILSNEVFKQWKIKTQNRMKKFIENSKTNSITEQALVEELKIHIGFRFKFLRNKDTLNINLDLFPFNHSYRKELYFIEELRQMKIISKIAIPTQILCIDVIKEYSLDNTYEKNEPSFFTYINEILKKDEFYTNIFELSTNYNIYSDKSKEKQDIDKVFQRHKELFHKLIIAQENKDKIHSNIRSRTMEYELSLQSLPKINRPLNQITETYFILKTLFERMYCVIVNSMDVKSLSVLIYKSTFIFRNFQRVINVYFTAPIQLEQMNTLINELVTFMTSIKTMPTTTIKNELLYKVMILIGLNDIVFTSLRYSHQKKYLFLTVFGCIYQLNDIHLKIKQIIQTKDPNEIPIFMLSKIYRDIFNLYIVKLQEFSHGNKIIKTLFEDTPLEQLLQNTLKYDEGDISVEAIILSSLDALKSVLGVSFSQVFVSNGLYLVGISNYCFTFIRTILHWYFGTDKSLKWRFIDISHNAIKLCLSSEIINDPESEKCGVICKLMEEIKEINEILHYANVTEEMFNKIFRTSCNEIIKLFESFGWLMKLDFTNITSPGLLRISSFIKMGSILKRFIQKLEEKANFDTEMQFLHFQIIGVIKGYLNYILSNKTYGVISNQYPDFMKVFHIFIEQKKEKNINKIESISRRLLLMIFERINFDELFFECIKFNFSKERTHEEEIFIIQRVIQYFELKDFIYPSITQSDFCDCKFSISLLQTISQSKSTEIGILILTILSFNIEISSLFATLVAIFKKYITFIEIDSNKIEELTEWIQITLRTLEVLSGRGTNYDCLMQMAHTILKTLYYHPRDTLTILNPLSHIIKVLELYVNNKNTVYIQDIIFKVIKVCAMCFKVENKLKDDKFYIIQFKEYIHICVKSTLFYISAINWEEPNIMNIQTAFNKFDSSISELSEEYDYKAWKENCWKYLIEFISDVFPVHSLIDYLKHIISTISFNLLLGIHFKKNAITYFSIVSNILYQSQRFEEILIIGKSIYQFAYDNSQIGNREFIKIHKITKYEAMFMKIIEERNEIINMFCLQKINKLIENFEEMKQEKKNTKETDNTDIDTQTNQSEEEIKSEEENVISEEESESDNERIGSEDNDNNENIFEGIEMVEEISKMMHSIFMTLQSIEMDKKSRAKAKLIRLLTSVAEHFFNTADSLNDKILPQNIITQTERLMVDALCVRELIINLIELVITIRAVISCDKEKRTSILEYIELYDNYSDMISKIIYDMFLFLKLFKTFNIKRGNETKQILNRMVSGLIYFFVTPFIDIQIHDSTYVNSFIYNQGRKDHIIENSHVALLCAEYKEISKQNEKLLDSLKEMGDDMDEFVSFIGIRNDIVESVLPNMEIEQEKELAQYIQERVSILLNNTKPSFFFLAHVSLKAVESSKSLSIQLKSNPIIFTSCKREALCLKSNLKCLVAMINVFVAIIPKEEPLHHWMVELQKKFIERKMNIKKWYKSGIESSFNETYFKIMENFENEVKLLVRTVCYTYFLYSLIIDELGDIIHNISMGFKLNTKYVKDVIFVLSCYTGNYIYHNRMVANLFDKVRIFITTTPYNKSQVPDMLATIEELKQCLVYRTKVEKRTQSLDLELYKIKNPSQEQQLKQCDDLQILLQSLQTMDFGSVTFRPKFGCYVIESEEKEKLLDLKERIRKNEDISKEYIIIRNEILQEFIRLVFHLSLEHCMLIRQVGETFDSKRILYLEFYVSVIVSQTKILYDIIKIIYPGNEVMLNEQYLKLLDIQKECSLKNIMKKPINVSDVPKRIFEVFQPTTKFDKRIDSSGIGINDDITYLPFFSFLQFEETIISSLLKNEKVDEIKIEIFKDALQMMCDKLSYKIDFTHINELFHINKIYQLKSITINLFRLNEFYTTDVPSSFKLCGELFIGFSHLYYIIAKDPQELFEKGMKRMNRVIEFFSIETKHMFLDQFKHTLSPEIIRNVMKCVNVIIDSIIIKKEDQWIFSTDFGKRILYSQMLDLFNYFGLRTGLMYIHCFMRRDFLCKREVPWVVFSCVTQVLKHLQSIMLIKVDDLTLDNCIKLLKQRINEVVPVSFDWSILSTRIGELQLLLKKDPNSISKIGLLKSLMHLLRACISYSFNTDNNKNFRQMFDIIEVLHKTIHAFDFNQTHDVFIQTFKKHLPSLNKCIEKTISIDPLINAFFAFKTYQPLFQKLSISMINECPFSKILKSLIEENINGKFNSILLTALLKPFQRYRYYEPKLIMLLNELYVLQQSQDIHSFSPEFGTRYYSASIEIHDIITILFNCIEVFKMVTSNVLLESAAIEFKEIVMKSEKEFKNMETLITNEMIIAIQQSLRKCFIIYSFIVSYRSTQLLTQTFSSGDRIQLIKVLKEVFPLILGDDMIFNDDEFKGAIYPLKIYEELLTLISTENSFIQNKQRINELFEQILLSIHYCLEYLQLGEMMMITCIEFIKNKKYINESLKYLEQAFEMTKSIKSIIIKYADFINPLYGLNLCSSTLENKIKQIQSQPLNTSEILKSLISDIHQKVYGTIIFNYSFPDNCRKVLSITKSWKETQSLSELLRLFGGIYSNVGNEKTRSFFREGFISEIMVLVHNFLTNGSYQSFQSLLTQEIKNINITNFQQFNRNTIFQQYKNIIKNSICLGFQQIQLAAELTHKSFKCHALKKMESDNDNNIVTILSTEELQKIHTFIQTFKTDDDIILESEGIVTCSVSYDQRMLKHLKNVILQLGKPKDQMFIRSYVVIRAFIDYYEIMPIQEVYSKIVTLYTLLEKFVETVYADLLWKNVFETFYLNDNIVIDSITLQEPTKINQKIPLLLKEFENVVVTYYKNHSSDFFSGEILNCIGILFNSLQDIDVSPEENKILQLIVIQLLHLHAKVKDDTIIEDISMKYLNTKITTNELCIIVEKMYNVVVSISENNDSILLLVKSLAKYCEKTTPEFNSIIPKNALKRQQLKIAYSTENCLLQTIIKNCKNPLLVKYGNLISGDFFMLWKLVDVSHSSNFEVNIENPYKIYSGIAKLMNRSIERLVPLLDGEKTGFSLSFEGVDVIEIKLVSNVDKKLFNNIYNVATTFERGDTQETIKSIEDCLDLILSTLTPPFSKHLYHTSDISWDRWFCAFRLKNCFIDLMYAVLSYTSQHSELDDFINLVTKTFRDIILLANKLAEFN</sequence>